<dbReference type="Proteomes" id="UP001172101">
    <property type="component" value="Unassembled WGS sequence"/>
</dbReference>
<dbReference type="PANTHER" id="PTHR43355:SF7">
    <property type="entry name" value="NAD(P)-BINDING DOMAIN-CONTAINING PROTEIN"/>
    <property type="match status" value="1"/>
</dbReference>
<dbReference type="PANTHER" id="PTHR43355">
    <property type="entry name" value="FLAVIN REDUCTASE (NADPH)"/>
    <property type="match status" value="1"/>
</dbReference>
<accession>A0AA39ZZ09</accession>
<dbReference type="Gene3D" id="3.40.50.720">
    <property type="entry name" value="NAD(P)-binding Rossmann-like Domain"/>
    <property type="match status" value="1"/>
</dbReference>
<organism evidence="2 3">
    <name type="scientific">Lasiosphaeria miniovina</name>
    <dbReference type="NCBI Taxonomy" id="1954250"/>
    <lineage>
        <taxon>Eukaryota</taxon>
        <taxon>Fungi</taxon>
        <taxon>Dikarya</taxon>
        <taxon>Ascomycota</taxon>
        <taxon>Pezizomycotina</taxon>
        <taxon>Sordariomycetes</taxon>
        <taxon>Sordariomycetidae</taxon>
        <taxon>Sordariales</taxon>
        <taxon>Lasiosphaeriaceae</taxon>
        <taxon>Lasiosphaeria</taxon>
    </lineage>
</organism>
<gene>
    <name evidence="2" type="ORF">B0T26DRAFT_655899</name>
</gene>
<dbReference type="GeneID" id="85321934"/>
<dbReference type="InterPro" id="IPR036291">
    <property type="entry name" value="NAD(P)-bd_dom_sf"/>
</dbReference>
<name>A0AA39ZZ09_9PEZI</name>
<evidence type="ECO:0000259" key="1">
    <source>
        <dbReference type="Pfam" id="PF13460"/>
    </source>
</evidence>
<comment type="caution">
    <text evidence="2">The sequence shown here is derived from an EMBL/GenBank/DDBJ whole genome shotgun (WGS) entry which is preliminary data.</text>
</comment>
<proteinExistence type="predicted"/>
<evidence type="ECO:0000313" key="3">
    <source>
        <dbReference type="Proteomes" id="UP001172101"/>
    </source>
</evidence>
<protein>
    <recommendedName>
        <fullName evidence="1">NAD(P)-binding domain-containing protein</fullName>
    </recommendedName>
</protein>
<sequence length="260" mass="28109">MKVLLLGATGNVGSRALPALIKHGHTVIAYVRSPAKLAPEQRAVLAGVVTGLVTDKPALKTAILAHNCDAVFHAAGLAQMWGRSQTGEYNTMFATVVAAIVEARKERRGPAIRAWLMSGFPMLDLNSAIPTRLIGDYMPMFPEHRQNLALIQEQEEEDIAWSLFCASQLTPKHKEARIPAPDDCSAANVVAGAGSPPEWRDTLAWVPLIGPYLNILSQAGGYATSSEDPLDFIAADLEEGRQSEFIGKKVGFKLKRKKAT</sequence>
<dbReference type="SUPFAM" id="SSF51735">
    <property type="entry name" value="NAD(P)-binding Rossmann-fold domains"/>
    <property type="match status" value="1"/>
</dbReference>
<keyword evidence="3" id="KW-1185">Reference proteome</keyword>
<feature type="domain" description="NAD(P)-binding" evidence="1">
    <location>
        <begin position="7"/>
        <end position="170"/>
    </location>
</feature>
<dbReference type="GO" id="GO:0016646">
    <property type="term" value="F:oxidoreductase activity, acting on the CH-NH group of donors, NAD or NADP as acceptor"/>
    <property type="evidence" value="ECO:0007669"/>
    <property type="project" value="TreeGrafter"/>
</dbReference>
<dbReference type="InterPro" id="IPR051606">
    <property type="entry name" value="Polyketide_Oxido-like"/>
</dbReference>
<reference evidence="2" key="1">
    <citation type="submission" date="2023-06" db="EMBL/GenBank/DDBJ databases">
        <title>Genome-scale phylogeny and comparative genomics of the fungal order Sordariales.</title>
        <authorList>
            <consortium name="Lawrence Berkeley National Laboratory"/>
            <person name="Hensen N."/>
            <person name="Bonometti L."/>
            <person name="Westerberg I."/>
            <person name="Brannstrom I.O."/>
            <person name="Guillou S."/>
            <person name="Cros-Aarteil S."/>
            <person name="Calhoun S."/>
            <person name="Haridas S."/>
            <person name="Kuo A."/>
            <person name="Mondo S."/>
            <person name="Pangilinan J."/>
            <person name="Riley R."/>
            <person name="LaButti K."/>
            <person name="Andreopoulos B."/>
            <person name="Lipzen A."/>
            <person name="Chen C."/>
            <person name="Yanf M."/>
            <person name="Daum C."/>
            <person name="Ng V."/>
            <person name="Clum A."/>
            <person name="Steindorff A."/>
            <person name="Ohm R."/>
            <person name="Martin F."/>
            <person name="Silar P."/>
            <person name="Natvig D."/>
            <person name="Lalanne C."/>
            <person name="Gautier V."/>
            <person name="Ament-velasquez S.L."/>
            <person name="Kruys A."/>
            <person name="Hutchinson M.I."/>
            <person name="Powell A.J."/>
            <person name="Barry K."/>
            <person name="Miller A.N."/>
            <person name="Grigoriev I.V."/>
            <person name="Debuchy R."/>
            <person name="Gladieux P."/>
            <person name="Thoren M.H."/>
            <person name="Johannesson H."/>
        </authorList>
    </citation>
    <scope>NUCLEOTIDE SEQUENCE</scope>
    <source>
        <strain evidence="2">SMH2392-1A</strain>
    </source>
</reference>
<dbReference type="RefSeq" id="XP_060291332.1">
    <property type="nucleotide sequence ID" value="XM_060438664.1"/>
</dbReference>
<dbReference type="AlphaFoldDB" id="A0AA39ZZ09"/>
<dbReference type="EMBL" id="JAUIRO010000007">
    <property type="protein sequence ID" value="KAK0706238.1"/>
    <property type="molecule type" value="Genomic_DNA"/>
</dbReference>
<evidence type="ECO:0000313" key="2">
    <source>
        <dbReference type="EMBL" id="KAK0706238.1"/>
    </source>
</evidence>
<dbReference type="InterPro" id="IPR016040">
    <property type="entry name" value="NAD(P)-bd_dom"/>
</dbReference>
<dbReference type="Pfam" id="PF13460">
    <property type="entry name" value="NAD_binding_10"/>
    <property type="match status" value="1"/>
</dbReference>